<gene>
    <name evidence="1" type="ORF">NIES592_00495</name>
</gene>
<dbReference type="Proteomes" id="UP000186391">
    <property type="component" value="Unassembled WGS sequence"/>
</dbReference>
<protein>
    <submittedName>
        <fullName evidence="1">Uncharacterized protein</fullName>
    </submittedName>
</protein>
<evidence type="ECO:0000313" key="2">
    <source>
        <dbReference type="Proteomes" id="UP000186391"/>
    </source>
</evidence>
<dbReference type="OrthoDB" id="516277at2"/>
<keyword evidence="2" id="KW-1185">Reference proteome</keyword>
<proteinExistence type="predicted"/>
<reference evidence="1 2" key="1">
    <citation type="submission" date="2016-11" db="EMBL/GenBank/DDBJ databases">
        <title>Draft Genome Sequences of Nine Cyanobacterial Strains from Diverse Habitats.</title>
        <authorList>
            <person name="Zhu T."/>
            <person name="Hou S."/>
            <person name="Lu X."/>
            <person name="Hess W.R."/>
        </authorList>
    </citation>
    <scope>NUCLEOTIDE SEQUENCE [LARGE SCALE GENOMIC DNA]</scope>
    <source>
        <strain evidence="1 2">NIES-592</strain>
    </source>
</reference>
<accession>A0A1U7H4L3</accession>
<organism evidence="1 2">
    <name type="scientific">Fischerella major NIES-592</name>
    <dbReference type="NCBI Taxonomy" id="210994"/>
    <lineage>
        <taxon>Bacteria</taxon>
        <taxon>Bacillati</taxon>
        <taxon>Cyanobacteriota</taxon>
        <taxon>Cyanophyceae</taxon>
        <taxon>Nostocales</taxon>
        <taxon>Hapalosiphonaceae</taxon>
        <taxon>Fischerella</taxon>
    </lineage>
</organism>
<dbReference type="AlphaFoldDB" id="A0A1U7H4L3"/>
<sequence>MQAANSKSSANSGLNLGLFTIPQSFLLQMGTASVIILLLAEKATGETLQALGEASEELFRGDRLPILEFPEQNPEN</sequence>
<comment type="caution">
    <text evidence="1">The sequence shown here is derived from an EMBL/GenBank/DDBJ whole genome shotgun (WGS) entry which is preliminary data.</text>
</comment>
<dbReference type="EMBL" id="MRCA01000001">
    <property type="protein sequence ID" value="OKH16192.1"/>
    <property type="molecule type" value="Genomic_DNA"/>
</dbReference>
<dbReference type="GeneID" id="35798118"/>
<name>A0A1U7H4L3_9CYAN</name>
<dbReference type="RefSeq" id="WP_009455237.1">
    <property type="nucleotide sequence ID" value="NZ_MRCA01000001.1"/>
</dbReference>
<evidence type="ECO:0000313" key="1">
    <source>
        <dbReference type="EMBL" id="OKH16192.1"/>
    </source>
</evidence>